<dbReference type="PROSITE" id="PS01036">
    <property type="entry name" value="HSP70_3"/>
    <property type="match status" value="1"/>
</dbReference>
<sequence length="884" mass="96576">MTQYVSKAVGIDLGTTNSAVAVMNPTDTDIVIHRDAMNARTTPSCVWHNPRNGELVVGRKAFARVGSEPEPVTSVKRLMGSRRTVTLAGQERTPVEISAEILREMKRQIEQDVAEFDTPEVRWVVDRAVVTVPAYFDQPQIDATRKAAESAGLRVVDLLHEPTAAASYHCWRTGIRDGVFLVYDLGGGTFDVSVVRCKAADFKVLGISGNTMLGGDDIDTELAHHLQQLILDDDWAMDLDLEDDPEDRLRFRRLKSLAESVKKGLSDRTEFMLRDSGGLTDKEGRRVVIDTVVERAQLERIARPILERTFQYCDEALDQATREAGITLADVDQIILAGGSTHLPLVREMVRARFCALAPGSPDPGPGPGLDPGGPRAKCAEPVYEQVDTVVALGAAVRASAVGGLDILNEERTVRVSFRGTVVTASDRTVVGGTVEALDPGLDLTDGSVRLSIEEYEDEAPIKPDGGFAFTRIPVQPDAQGLLTVEVFDADGGLLATVGRAVVHDRVTAAKPGGSTTSAAINAKPILLEVTREGRTQRDVLVPALRPLPFKDRYDFSHPGDTTTVEFRLFQHSRQIQVIKVPVPSSTPRGTAIDLDVEMDVHALITVRGSIGDHPFEAVVEVPPEAGLPGSAEVAELLRRFEEDVEFLPAGERNVKQVQMDMAKEAFMTAVDRGETAIACHEFEQMQAIADSVRKHHTGELQPPRADFERLVKDCTELNRYVTMVGAETGTPHDEREIALAVEAQREHGEGALTAGDQRSYSEVITQLQHIFDHLRTVAFRQQRKEQPISETERAEAMLGAALEAFVEVRTLVQASPAATPAHRVEVEEIGRRLDGLRSLLARDPQQVQQQAARERQRLLQLKNICLGSPGAPDRLGGAVPEAT</sequence>
<evidence type="ECO:0000256" key="5">
    <source>
        <dbReference type="ARBA" id="ARBA00023186"/>
    </source>
</evidence>
<evidence type="ECO:0000313" key="7">
    <source>
        <dbReference type="Proteomes" id="UP000327294"/>
    </source>
</evidence>
<evidence type="ECO:0000256" key="1">
    <source>
        <dbReference type="ARBA" id="ARBA00007381"/>
    </source>
</evidence>
<keyword evidence="7" id="KW-1185">Reference proteome</keyword>
<keyword evidence="4" id="KW-0346">Stress response</keyword>
<evidence type="ECO:0000256" key="4">
    <source>
        <dbReference type="ARBA" id="ARBA00023016"/>
    </source>
</evidence>
<dbReference type="CDD" id="cd24029">
    <property type="entry name" value="ASKHA_NBD_HSP70_DnaK_HscA_HscC"/>
    <property type="match status" value="1"/>
</dbReference>
<dbReference type="SUPFAM" id="SSF53067">
    <property type="entry name" value="Actin-like ATPase domain"/>
    <property type="match status" value="2"/>
</dbReference>
<dbReference type="GO" id="GO:0140662">
    <property type="term" value="F:ATP-dependent protein folding chaperone"/>
    <property type="evidence" value="ECO:0007669"/>
    <property type="project" value="InterPro"/>
</dbReference>
<dbReference type="PANTHER" id="PTHR19375">
    <property type="entry name" value="HEAT SHOCK PROTEIN 70KDA"/>
    <property type="match status" value="1"/>
</dbReference>
<dbReference type="PRINTS" id="PR00301">
    <property type="entry name" value="HEATSHOCK70"/>
</dbReference>
<accession>A0A5P8KD15</accession>
<keyword evidence="5" id="KW-0143">Chaperone</keyword>
<dbReference type="Gene3D" id="3.30.420.40">
    <property type="match status" value="2"/>
</dbReference>
<dbReference type="RefSeq" id="WP_152172475.1">
    <property type="nucleotide sequence ID" value="NZ_CP045096.1"/>
</dbReference>
<dbReference type="InterPro" id="IPR043129">
    <property type="entry name" value="ATPase_NBD"/>
</dbReference>
<dbReference type="Proteomes" id="UP000327294">
    <property type="component" value="Chromosome"/>
</dbReference>
<dbReference type="GO" id="GO:0005524">
    <property type="term" value="F:ATP binding"/>
    <property type="evidence" value="ECO:0007669"/>
    <property type="project" value="UniProtKB-KW"/>
</dbReference>
<protein>
    <submittedName>
        <fullName evidence="6">Hsp70 family protein</fullName>
    </submittedName>
</protein>
<dbReference type="PROSITE" id="PS00297">
    <property type="entry name" value="HSP70_1"/>
    <property type="match status" value="1"/>
</dbReference>
<dbReference type="InterPro" id="IPR018181">
    <property type="entry name" value="Heat_shock_70_CS"/>
</dbReference>
<dbReference type="FunFam" id="3.30.420.40:FF:000028">
    <property type="entry name" value="heat shock 70 kDa protein-like"/>
    <property type="match status" value="1"/>
</dbReference>
<dbReference type="Gene3D" id="3.90.640.10">
    <property type="entry name" value="Actin, Chain A, domain 4"/>
    <property type="match status" value="1"/>
</dbReference>
<dbReference type="AlphaFoldDB" id="A0A5P8KD15"/>
<name>A0A5P8KD15_9ACTN</name>
<dbReference type="KEGG" id="sphv:F9278_38825"/>
<proteinExistence type="inferred from homology"/>
<dbReference type="Pfam" id="PF00012">
    <property type="entry name" value="HSP70"/>
    <property type="match status" value="2"/>
</dbReference>
<keyword evidence="2" id="KW-0547">Nucleotide-binding</keyword>
<organism evidence="6 7">
    <name type="scientific">Streptomyces phaeolivaceus</name>
    <dbReference type="NCBI Taxonomy" id="2653200"/>
    <lineage>
        <taxon>Bacteria</taxon>
        <taxon>Bacillati</taxon>
        <taxon>Actinomycetota</taxon>
        <taxon>Actinomycetes</taxon>
        <taxon>Kitasatosporales</taxon>
        <taxon>Streptomycetaceae</taxon>
        <taxon>Streptomyces</taxon>
    </lineage>
</organism>
<evidence type="ECO:0000256" key="2">
    <source>
        <dbReference type="ARBA" id="ARBA00022741"/>
    </source>
</evidence>
<comment type="similarity">
    <text evidence="1">Belongs to the heat shock protein 70 family.</text>
</comment>
<reference evidence="6 7" key="1">
    <citation type="submission" date="2019-10" db="EMBL/GenBank/DDBJ databases">
        <title>Streptomyces sp. strain GY16 isolated from leaves of Broussonetia papyrifera.</title>
        <authorList>
            <person name="Mo P."/>
        </authorList>
    </citation>
    <scope>NUCLEOTIDE SEQUENCE [LARGE SCALE GENOMIC DNA]</scope>
    <source>
        <strain evidence="6 7">GY16</strain>
    </source>
</reference>
<gene>
    <name evidence="6" type="ORF">F9278_38825</name>
</gene>
<dbReference type="InterPro" id="IPR013126">
    <property type="entry name" value="Hsp_70_fam"/>
</dbReference>
<dbReference type="EMBL" id="CP045096">
    <property type="protein sequence ID" value="QFR01156.1"/>
    <property type="molecule type" value="Genomic_DNA"/>
</dbReference>
<dbReference type="PROSITE" id="PS00329">
    <property type="entry name" value="HSP70_2"/>
    <property type="match status" value="1"/>
</dbReference>
<evidence type="ECO:0000256" key="3">
    <source>
        <dbReference type="ARBA" id="ARBA00022840"/>
    </source>
</evidence>
<keyword evidence="3" id="KW-0067">ATP-binding</keyword>
<evidence type="ECO:0000313" key="6">
    <source>
        <dbReference type="EMBL" id="QFR01156.1"/>
    </source>
</evidence>